<dbReference type="EMBL" id="JAYMYQ010000002">
    <property type="protein sequence ID" value="KAK7351436.1"/>
    <property type="molecule type" value="Genomic_DNA"/>
</dbReference>
<keyword evidence="2" id="KW-1185">Reference proteome</keyword>
<organism evidence="1 2">
    <name type="scientific">Canavalia gladiata</name>
    <name type="common">Sword bean</name>
    <name type="synonym">Dolichos gladiatus</name>
    <dbReference type="NCBI Taxonomy" id="3824"/>
    <lineage>
        <taxon>Eukaryota</taxon>
        <taxon>Viridiplantae</taxon>
        <taxon>Streptophyta</taxon>
        <taxon>Embryophyta</taxon>
        <taxon>Tracheophyta</taxon>
        <taxon>Spermatophyta</taxon>
        <taxon>Magnoliopsida</taxon>
        <taxon>eudicotyledons</taxon>
        <taxon>Gunneridae</taxon>
        <taxon>Pentapetalae</taxon>
        <taxon>rosids</taxon>
        <taxon>fabids</taxon>
        <taxon>Fabales</taxon>
        <taxon>Fabaceae</taxon>
        <taxon>Papilionoideae</taxon>
        <taxon>50 kb inversion clade</taxon>
        <taxon>NPAAA clade</taxon>
        <taxon>indigoferoid/millettioid clade</taxon>
        <taxon>Phaseoleae</taxon>
        <taxon>Canavalia</taxon>
    </lineage>
</organism>
<comment type="caution">
    <text evidence="1">The sequence shown here is derived from an EMBL/GenBank/DDBJ whole genome shotgun (WGS) entry which is preliminary data.</text>
</comment>
<gene>
    <name evidence="1" type="ORF">VNO77_10904</name>
</gene>
<evidence type="ECO:0000313" key="1">
    <source>
        <dbReference type="EMBL" id="KAK7351436.1"/>
    </source>
</evidence>
<evidence type="ECO:0000313" key="2">
    <source>
        <dbReference type="Proteomes" id="UP001367508"/>
    </source>
</evidence>
<reference evidence="1 2" key="1">
    <citation type="submission" date="2024-01" db="EMBL/GenBank/DDBJ databases">
        <title>The genomes of 5 underutilized Papilionoideae crops provide insights into root nodulation and disease resistanc.</title>
        <authorList>
            <person name="Jiang F."/>
        </authorList>
    </citation>
    <scope>NUCLEOTIDE SEQUENCE [LARGE SCALE GENOMIC DNA]</scope>
    <source>
        <strain evidence="1">LVBAO_FW01</strain>
        <tissue evidence="1">Leaves</tissue>
    </source>
</reference>
<dbReference type="Proteomes" id="UP001367508">
    <property type="component" value="Unassembled WGS sequence"/>
</dbReference>
<dbReference type="AlphaFoldDB" id="A0AAN9MBE8"/>
<sequence>MGGVGSGQFGPFITFNIFKSKQTIMDKLASSTMVGLSHIVIGVVRCGVVWCGEALRLQQNKTTSNKMVSHGRTKKKTMAYVCLQFQEISHDPLSIEEPILHL</sequence>
<protein>
    <submittedName>
        <fullName evidence="1">Uncharacterized protein</fullName>
    </submittedName>
</protein>
<proteinExistence type="predicted"/>
<name>A0AAN9MBE8_CANGL</name>
<accession>A0AAN9MBE8</accession>